<accession>A0A0G4NAJ5</accession>
<evidence type="ECO:0000313" key="2">
    <source>
        <dbReference type="EMBL" id="CRK43478.1"/>
    </source>
</evidence>
<name>A0A0G4NAJ5_VERLO</name>
<protein>
    <submittedName>
        <fullName evidence="2">Uncharacterized protein</fullName>
    </submittedName>
</protein>
<evidence type="ECO:0000313" key="3">
    <source>
        <dbReference type="Proteomes" id="UP000045706"/>
    </source>
</evidence>
<organism evidence="2 3">
    <name type="scientific">Verticillium longisporum</name>
    <name type="common">Verticillium dahliae var. longisporum</name>
    <dbReference type="NCBI Taxonomy" id="100787"/>
    <lineage>
        <taxon>Eukaryota</taxon>
        <taxon>Fungi</taxon>
        <taxon>Dikarya</taxon>
        <taxon>Ascomycota</taxon>
        <taxon>Pezizomycotina</taxon>
        <taxon>Sordariomycetes</taxon>
        <taxon>Hypocreomycetidae</taxon>
        <taxon>Glomerellales</taxon>
        <taxon>Plectosphaerellaceae</taxon>
        <taxon>Verticillium</taxon>
    </lineage>
</organism>
<dbReference type="EMBL" id="CVQI01033340">
    <property type="protein sequence ID" value="CRK43478.1"/>
    <property type="molecule type" value="Genomic_DNA"/>
</dbReference>
<proteinExistence type="predicted"/>
<dbReference type="AlphaFoldDB" id="A0A0G4NAJ5"/>
<feature type="compositionally biased region" description="Basic residues" evidence="1">
    <location>
        <begin position="54"/>
        <end position="68"/>
    </location>
</feature>
<reference evidence="3" key="1">
    <citation type="submission" date="2015-05" db="EMBL/GenBank/DDBJ databases">
        <authorList>
            <person name="Fogelqvist Johan"/>
        </authorList>
    </citation>
    <scope>NUCLEOTIDE SEQUENCE [LARGE SCALE GENOMIC DNA]</scope>
</reference>
<evidence type="ECO:0000256" key="1">
    <source>
        <dbReference type="SAM" id="MobiDB-lite"/>
    </source>
</evidence>
<feature type="region of interest" description="Disordered" evidence="1">
    <location>
        <begin position="54"/>
        <end position="120"/>
    </location>
</feature>
<dbReference type="Proteomes" id="UP000045706">
    <property type="component" value="Unassembled WGS sequence"/>
</dbReference>
<sequence>MDIDDEEMLWEGGDGKDASFLDSVLDSCLADALLARAHRASVNKAVSADHHVIWGRRRRRQTPPRRRTRIDPSEGVGGGGAWHQEEEEEEQEEEKGGPPSRLANPIRPALASLGPENKSP</sequence>
<gene>
    <name evidence="2" type="ORF">BN1723_016199</name>
</gene>